<dbReference type="GO" id="GO:0016887">
    <property type="term" value="F:ATP hydrolysis activity"/>
    <property type="evidence" value="ECO:0007669"/>
    <property type="project" value="InterPro"/>
</dbReference>
<dbReference type="InterPro" id="IPR003439">
    <property type="entry name" value="ABC_transporter-like_ATP-bd"/>
</dbReference>
<protein>
    <submittedName>
        <fullName evidence="7">ABC transporter ATP-binding protein</fullName>
    </submittedName>
</protein>
<dbReference type="PANTHER" id="PTHR43776">
    <property type="entry name" value="TRANSPORT ATP-BINDING PROTEIN"/>
    <property type="match status" value="1"/>
</dbReference>
<evidence type="ECO:0000256" key="5">
    <source>
        <dbReference type="ARBA" id="ARBA00022840"/>
    </source>
</evidence>
<dbReference type="GO" id="GO:0005886">
    <property type="term" value="C:plasma membrane"/>
    <property type="evidence" value="ECO:0007669"/>
    <property type="project" value="UniProtKB-SubCell"/>
</dbReference>
<dbReference type="GO" id="GO:0015833">
    <property type="term" value="P:peptide transport"/>
    <property type="evidence" value="ECO:0007669"/>
    <property type="project" value="InterPro"/>
</dbReference>
<reference evidence="7" key="1">
    <citation type="submission" date="2018-08" db="EMBL/GenBank/DDBJ databases">
        <authorList>
            <person name="Jin W."/>
            <person name="Wang H."/>
            <person name="Yang Y."/>
            <person name="Li M."/>
            <person name="Liu J."/>
        </authorList>
    </citation>
    <scope>NUCLEOTIDE SEQUENCE</scope>
    <source>
        <strain evidence="7">AESS21</strain>
    </source>
</reference>
<dbReference type="CDD" id="cd03257">
    <property type="entry name" value="ABC_NikE_OppD_transporters"/>
    <property type="match status" value="2"/>
</dbReference>
<keyword evidence="3" id="KW-0813">Transport</keyword>
<dbReference type="Pfam" id="PF08352">
    <property type="entry name" value="oligo_HPY"/>
    <property type="match status" value="2"/>
</dbReference>
<evidence type="ECO:0000313" key="8">
    <source>
        <dbReference type="Proteomes" id="UP000705379"/>
    </source>
</evidence>
<keyword evidence="5 7" id="KW-0067">ATP-binding</keyword>
<dbReference type="GO" id="GO:0055085">
    <property type="term" value="P:transmembrane transport"/>
    <property type="evidence" value="ECO:0007669"/>
    <property type="project" value="UniProtKB-ARBA"/>
</dbReference>
<dbReference type="PROSITE" id="PS00211">
    <property type="entry name" value="ABC_TRANSPORTER_1"/>
    <property type="match status" value="2"/>
</dbReference>
<comment type="caution">
    <text evidence="7">The sequence shown here is derived from an EMBL/GenBank/DDBJ whole genome shotgun (WGS) entry which is preliminary data.</text>
</comment>
<keyword evidence="4" id="KW-0547">Nucleotide-binding</keyword>
<organism evidence="7 8">
    <name type="scientific">Roseibium polysiphoniae</name>
    <dbReference type="NCBI Taxonomy" id="2571221"/>
    <lineage>
        <taxon>Bacteria</taxon>
        <taxon>Pseudomonadati</taxon>
        <taxon>Pseudomonadota</taxon>
        <taxon>Alphaproteobacteria</taxon>
        <taxon>Hyphomicrobiales</taxon>
        <taxon>Stappiaceae</taxon>
        <taxon>Roseibium</taxon>
    </lineage>
</organism>
<dbReference type="FunFam" id="3.40.50.300:FF:000016">
    <property type="entry name" value="Oligopeptide ABC transporter ATP-binding component"/>
    <property type="match status" value="1"/>
</dbReference>
<dbReference type="InterPro" id="IPR003593">
    <property type="entry name" value="AAA+_ATPase"/>
</dbReference>
<dbReference type="GO" id="GO:0005524">
    <property type="term" value="F:ATP binding"/>
    <property type="evidence" value="ECO:0007669"/>
    <property type="project" value="UniProtKB-KW"/>
</dbReference>
<dbReference type="SMART" id="SM00382">
    <property type="entry name" value="AAA"/>
    <property type="match status" value="2"/>
</dbReference>
<dbReference type="InterPro" id="IPR013563">
    <property type="entry name" value="Oligopep_ABC_C"/>
</dbReference>
<dbReference type="AlphaFoldDB" id="A0A944CHH2"/>
<accession>A0A944CHH2</accession>
<feature type="domain" description="ABC transporter" evidence="6">
    <location>
        <begin position="294"/>
        <end position="549"/>
    </location>
</feature>
<dbReference type="EMBL" id="QTKU01000008">
    <property type="protein sequence ID" value="MBS8262759.1"/>
    <property type="molecule type" value="Genomic_DNA"/>
</dbReference>
<dbReference type="SUPFAM" id="SSF52540">
    <property type="entry name" value="P-loop containing nucleoside triphosphate hydrolases"/>
    <property type="match status" value="2"/>
</dbReference>
<dbReference type="NCBIfam" id="NF008453">
    <property type="entry name" value="PRK11308.1"/>
    <property type="match status" value="2"/>
</dbReference>
<feature type="domain" description="ABC transporter" evidence="6">
    <location>
        <begin position="6"/>
        <end position="256"/>
    </location>
</feature>
<evidence type="ECO:0000256" key="1">
    <source>
        <dbReference type="ARBA" id="ARBA00004417"/>
    </source>
</evidence>
<evidence type="ECO:0000259" key="6">
    <source>
        <dbReference type="PROSITE" id="PS50893"/>
    </source>
</evidence>
<comment type="similarity">
    <text evidence="2">Belongs to the ABC transporter superfamily.</text>
</comment>
<evidence type="ECO:0000256" key="3">
    <source>
        <dbReference type="ARBA" id="ARBA00022448"/>
    </source>
</evidence>
<evidence type="ECO:0000313" key="7">
    <source>
        <dbReference type="EMBL" id="MBS8262759.1"/>
    </source>
</evidence>
<comment type="subcellular location">
    <subcellularLocation>
        <location evidence="1">Cell inner membrane</location>
        <topology evidence="1">Peripheral membrane protein</topology>
    </subcellularLocation>
</comment>
<evidence type="ECO:0000256" key="4">
    <source>
        <dbReference type="ARBA" id="ARBA00022741"/>
    </source>
</evidence>
<dbReference type="PROSITE" id="PS50893">
    <property type="entry name" value="ABC_TRANSPORTER_2"/>
    <property type="match status" value="2"/>
</dbReference>
<dbReference type="Gene3D" id="3.40.50.300">
    <property type="entry name" value="P-loop containing nucleotide triphosphate hydrolases"/>
    <property type="match status" value="2"/>
</dbReference>
<dbReference type="InterPro" id="IPR050319">
    <property type="entry name" value="ABC_transp_ATP-bind"/>
</dbReference>
<reference evidence="7" key="2">
    <citation type="journal article" date="2021" name="Microorganisms">
        <title>Bacterial Dimethylsulfoniopropionate Biosynthesis in the East China Sea.</title>
        <authorList>
            <person name="Liu J."/>
            <person name="Zhang Y."/>
            <person name="Liu J."/>
            <person name="Zhong H."/>
            <person name="Williams B.T."/>
            <person name="Zheng Y."/>
            <person name="Curson A.R.J."/>
            <person name="Sun C."/>
            <person name="Sun H."/>
            <person name="Song D."/>
            <person name="Wagner Mackenzie B."/>
            <person name="Bermejo Martinez A."/>
            <person name="Todd J.D."/>
            <person name="Zhang X.H."/>
        </authorList>
    </citation>
    <scope>NUCLEOTIDE SEQUENCE</scope>
    <source>
        <strain evidence="7">AESS21</strain>
    </source>
</reference>
<sequence length="559" mass="60244">MTAPVLEVQGLTTHFFTRQGEMPAVRNVSFSLQAGEVLGLVGESGSGKSVTGFSILGLVDAPGRIVSGSVKLNGKELVGLPEPELRKRRGREIAMIFQDPIATLNPMLSIGDQMRMALFAHEKRSLKAANARCIELLGRVGITDPEAGLKAYPHEYSGGMRQRVAIAIALLHNPSVIIADEPTTALDVSIQAQILSEMQDLVRESGTALIWITHDLAVVASLAKRLAVMYRGEIIETGPTFDVLRNPEHEYTANLLAALPSNAEPGQLLAQGGTVPSPPSVQETAKPPKKEDFLKVSNANQVFSPKISLGEKIAGFVGTGNRRNSTHAVKDVTLRVARGETLGLVGESGSGKSTLGRLMAGILPPTSGQILLDDAPVMQAGKKATLRVQTVFQDPFASLNPRMKVGRAVSEGALAHGLIKPSDATDYVKSWFERVGLEPEWADRFPHQFSGGQRQRVAIARALAMQPDVLICDEPVASLDVSIQAQIINLFLELQKGLGLTMVFISHDLSVVRHLSDRVAVMYLGEIVEIGPAEEIYNLPVHDYTKRLLDAVPVIDLNC</sequence>
<dbReference type="RefSeq" id="WP_213218088.1">
    <property type="nucleotide sequence ID" value="NZ_QTKU01000008.1"/>
</dbReference>
<name>A0A944CHH2_9HYPH</name>
<dbReference type="InterPro" id="IPR017871">
    <property type="entry name" value="ABC_transporter-like_CS"/>
</dbReference>
<gene>
    <name evidence="7" type="ORF">DYI23_21210</name>
</gene>
<proteinExistence type="inferred from homology"/>
<dbReference type="PANTHER" id="PTHR43776:SF7">
    <property type="entry name" value="D,D-DIPEPTIDE TRANSPORT ATP-BINDING PROTEIN DDPF-RELATED"/>
    <property type="match status" value="1"/>
</dbReference>
<dbReference type="InterPro" id="IPR027417">
    <property type="entry name" value="P-loop_NTPase"/>
</dbReference>
<dbReference type="Proteomes" id="UP000705379">
    <property type="component" value="Unassembled WGS sequence"/>
</dbReference>
<dbReference type="Pfam" id="PF00005">
    <property type="entry name" value="ABC_tran"/>
    <property type="match status" value="2"/>
</dbReference>
<evidence type="ECO:0000256" key="2">
    <source>
        <dbReference type="ARBA" id="ARBA00005417"/>
    </source>
</evidence>